<dbReference type="AlphaFoldDB" id="A0A183E4P0"/>
<feature type="region of interest" description="Disordered" evidence="2">
    <location>
        <begin position="449"/>
        <end position="473"/>
    </location>
</feature>
<keyword evidence="1" id="KW-0175">Coiled coil</keyword>
<dbReference type="OrthoDB" id="5849780at2759"/>
<gene>
    <name evidence="3" type="ORF">GPUH_LOCUS15931</name>
</gene>
<evidence type="ECO:0000256" key="2">
    <source>
        <dbReference type="SAM" id="MobiDB-lite"/>
    </source>
</evidence>
<feature type="coiled-coil region" evidence="1">
    <location>
        <begin position="58"/>
        <end position="89"/>
    </location>
</feature>
<reference evidence="3 4" key="2">
    <citation type="submission" date="2018-11" db="EMBL/GenBank/DDBJ databases">
        <authorList>
            <consortium name="Pathogen Informatics"/>
        </authorList>
    </citation>
    <scope>NUCLEOTIDE SEQUENCE [LARGE SCALE GENOMIC DNA]</scope>
</reference>
<evidence type="ECO:0000256" key="1">
    <source>
        <dbReference type="SAM" id="Coils"/>
    </source>
</evidence>
<reference evidence="5" key="1">
    <citation type="submission" date="2016-06" db="UniProtKB">
        <authorList>
            <consortium name="WormBaseParasite"/>
        </authorList>
    </citation>
    <scope>IDENTIFICATION</scope>
</reference>
<dbReference type="Proteomes" id="UP000271098">
    <property type="component" value="Unassembled WGS sequence"/>
</dbReference>
<organism evidence="5">
    <name type="scientific">Gongylonema pulchrum</name>
    <dbReference type="NCBI Taxonomy" id="637853"/>
    <lineage>
        <taxon>Eukaryota</taxon>
        <taxon>Metazoa</taxon>
        <taxon>Ecdysozoa</taxon>
        <taxon>Nematoda</taxon>
        <taxon>Chromadorea</taxon>
        <taxon>Rhabditida</taxon>
        <taxon>Spirurina</taxon>
        <taxon>Spiruromorpha</taxon>
        <taxon>Spiruroidea</taxon>
        <taxon>Gongylonematidae</taxon>
        <taxon>Gongylonema</taxon>
    </lineage>
</organism>
<feature type="region of interest" description="Disordered" evidence="2">
    <location>
        <begin position="511"/>
        <end position="535"/>
    </location>
</feature>
<proteinExistence type="predicted"/>
<dbReference type="WBParaSite" id="GPUH_0001595301-mRNA-1">
    <property type="protein sequence ID" value="GPUH_0001595301-mRNA-1"/>
    <property type="gene ID" value="GPUH_0001595301"/>
</dbReference>
<evidence type="ECO:0000313" key="3">
    <source>
        <dbReference type="EMBL" id="VDN26949.1"/>
    </source>
</evidence>
<name>A0A183E4P0_9BILA</name>
<evidence type="ECO:0000313" key="4">
    <source>
        <dbReference type="Proteomes" id="UP000271098"/>
    </source>
</evidence>
<accession>A0A183E4P0</accession>
<evidence type="ECO:0000313" key="5">
    <source>
        <dbReference type="WBParaSite" id="GPUH_0001595301-mRNA-1"/>
    </source>
</evidence>
<protein>
    <submittedName>
        <fullName evidence="5">Nucleoprotein TPR</fullName>
    </submittedName>
</protein>
<dbReference type="EMBL" id="UYRT01083091">
    <property type="protein sequence ID" value="VDN26949.1"/>
    <property type="molecule type" value="Genomic_DNA"/>
</dbReference>
<sequence length="535" mass="60784">MVQQKLALQKELHCFQEQMNDLNILKAKADSRVSEIEANCAKILAEKTACKDDGICFQAVLRVENDRLEEELRTANALVEEQKQKLELVGENLVKVSERVAFLERCMANTSTSSEEYLGPGGTSRSATALFEVIKYLQGENRQTAERMMNAELQWKRLQSQQADATEQRLKLEEEILKLQKEAEAYVREIAKKNEMVSRLAATEGLQKENQSLKVQTERLTSRCEQLSKAAHVREITKKNEMVSRLAATEGLQKENQSLKVQTERLTNRCEQLSKAASDLQARFATLEAEKIAEKGKLQSALSDLQIARKEIETWKEKHNQALISSNFTRKMIFSNEIEAVKRKLSILTAERDSTRKELEKSVREAPSKAALADLQKKLEDSETERLKQSTKFEQLRQIARQYKHKSQTLEKELETAQAQKDEKSAADDSAAEIARLKQELVAAHAEIEKQKQQKTLPRTGWPTEAMTGTTQSKTAPLLHTQLKQVEELNLQNKDLSNKVEELTKKCGDLEGKLSESEMKLVELKQENDTKGNSN</sequence>
<keyword evidence="4" id="KW-1185">Reference proteome</keyword>